<dbReference type="Proteomes" id="UP001260773">
    <property type="component" value="Unassembled WGS sequence"/>
</dbReference>
<dbReference type="RefSeq" id="WP_311817016.1">
    <property type="nucleotide sequence ID" value="NZ_JARPWD010000127.1"/>
</dbReference>
<dbReference type="EMBL" id="JARPWH010000135">
    <property type="protein sequence ID" value="MDT2404800.1"/>
    <property type="molecule type" value="Genomic_DNA"/>
</dbReference>
<proteinExistence type="predicted"/>
<evidence type="ECO:0008006" key="3">
    <source>
        <dbReference type="Google" id="ProtNLM"/>
    </source>
</evidence>
<gene>
    <name evidence="1" type="ORF">P7D43_20735</name>
</gene>
<comment type="caution">
    <text evidence="1">The sequence shown here is derived from an EMBL/GenBank/DDBJ whole genome shotgun (WGS) entry which is preliminary data.</text>
</comment>
<evidence type="ECO:0000313" key="1">
    <source>
        <dbReference type="EMBL" id="MDT2404800.1"/>
    </source>
</evidence>
<accession>A0AAW8RZ91</accession>
<evidence type="ECO:0000313" key="2">
    <source>
        <dbReference type="Proteomes" id="UP001260773"/>
    </source>
</evidence>
<protein>
    <recommendedName>
        <fullName evidence="3">pEK499-p136 HEPN domain-containing protein</fullName>
    </recommendedName>
</protein>
<name>A0AAW8RZ91_ENTAV</name>
<dbReference type="AlphaFoldDB" id="A0AAW8RZ91"/>
<sequence length="291" mass="33597">MVKIQSQIEDALQMIRASKITLRPFSIYTLTIVDGGPKKIISTLSEGSFADGKKYTNLAYAVIGPLFTIVDALANEVIPDKSDSDFKIKQNCLPDSSIDQKIFKECYRILRIMRNFSVHAISSISVTDEDSILFENSSDDFTKDSRILVSKEGLNYLATYVVEYISDYKEYSIKHKREILKSYYTEFRKRLIVFEDGEVSKKPLLSIKKINAYFKIGTRFYVENPNYELVNLSKKLKITSGLPSEDDPEWQSRDYLIEEINFEDKRYLVPHEALDDNSEISITEMKEYSLN</sequence>
<reference evidence="1" key="1">
    <citation type="submission" date="2023-03" db="EMBL/GenBank/DDBJ databases">
        <authorList>
            <person name="Shen W."/>
            <person name="Cai J."/>
        </authorList>
    </citation>
    <scope>NUCLEOTIDE SEQUENCE</scope>
    <source>
        <strain evidence="1">P33-2</strain>
    </source>
</reference>
<organism evidence="1 2">
    <name type="scientific">Enterococcus avium</name>
    <name type="common">Streptococcus avium</name>
    <dbReference type="NCBI Taxonomy" id="33945"/>
    <lineage>
        <taxon>Bacteria</taxon>
        <taxon>Bacillati</taxon>
        <taxon>Bacillota</taxon>
        <taxon>Bacilli</taxon>
        <taxon>Lactobacillales</taxon>
        <taxon>Enterococcaceae</taxon>
        <taxon>Enterococcus</taxon>
    </lineage>
</organism>